<dbReference type="InterPro" id="IPR008473">
    <property type="entry name" value="Phage_holin_3_7"/>
</dbReference>
<protein>
    <submittedName>
        <fullName evidence="3">Phage holin family protein</fullName>
    </submittedName>
</protein>
<feature type="transmembrane region" description="Helical" evidence="2">
    <location>
        <begin position="58"/>
        <end position="76"/>
    </location>
</feature>
<evidence type="ECO:0000313" key="3">
    <source>
        <dbReference type="EMBL" id="UOO90258.1"/>
    </source>
</evidence>
<dbReference type="RefSeq" id="WP_058355849.1">
    <property type="nucleotide sequence ID" value="NZ_CABKVG010000008.1"/>
</dbReference>
<evidence type="ECO:0000256" key="2">
    <source>
        <dbReference type="SAM" id="Phobius"/>
    </source>
</evidence>
<proteinExistence type="predicted"/>
<dbReference type="EMBL" id="CP091511">
    <property type="protein sequence ID" value="UOO90258.1"/>
    <property type="molecule type" value="Genomic_DNA"/>
</dbReference>
<gene>
    <name evidence="3" type="ORF">LVJ82_04535</name>
</gene>
<reference evidence="3 4" key="1">
    <citation type="journal article" date="2022" name="Res Sq">
        <title>Evolution of multicellular longitudinally dividing oral cavity symbionts (Neisseriaceae).</title>
        <authorList>
            <person name="Nyongesa S."/>
            <person name="Weber P."/>
            <person name="Bernet E."/>
            <person name="Pullido F."/>
            <person name="Nieckarz M."/>
            <person name="Delaby M."/>
            <person name="Nieves C."/>
            <person name="Viehboeck T."/>
            <person name="Krause N."/>
            <person name="Rivera-Millot A."/>
            <person name="Nakamura A."/>
            <person name="Vischer N."/>
            <person name="VanNieuwenhze M."/>
            <person name="Brun Y."/>
            <person name="Cava F."/>
            <person name="Bulgheresi S."/>
            <person name="Veyrier F."/>
        </authorList>
    </citation>
    <scope>NUCLEOTIDE SEQUENCE [LARGE SCALE GENOMIC DNA]</scope>
    <source>
        <strain evidence="3 4">SN4</strain>
    </source>
</reference>
<name>A0ABY4E774_9NEIS</name>
<dbReference type="Pfam" id="PF05449">
    <property type="entry name" value="Phage_holin_3_7"/>
    <property type="match status" value="1"/>
</dbReference>
<feature type="transmembrane region" description="Helical" evidence="2">
    <location>
        <begin position="35"/>
        <end position="52"/>
    </location>
</feature>
<feature type="compositionally biased region" description="Basic residues" evidence="1">
    <location>
        <begin position="96"/>
        <end position="112"/>
    </location>
</feature>
<sequence length="112" mass="12347">MTTLLFFIQAIALMGALTILAFDNRHSSHCKTASALAYVLFVLFGSLFLAALAKSWPFVTALLTAIVAVNVINLVLARGNVKDISATIKPLPPSKPHSRRHHKFKHRKQQNV</sequence>
<keyword evidence="2" id="KW-0472">Membrane</keyword>
<evidence type="ECO:0000256" key="1">
    <source>
        <dbReference type="SAM" id="MobiDB-lite"/>
    </source>
</evidence>
<feature type="transmembrane region" description="Helical" evidence="2">
    <location>
        <begin position="6"/>
        <end position="23"/>
    </location>
</feature>
<evidence type="ECO:0000313" key="4">
    <source>
        <dbReference type="Proteomes" id="UP000832011"/>
    </source>
</evidence>
<feature type="region of interest" description="Disordered" evidence="1">
    <location>
        <begin position="87"/>
        <end position="112"/>
    </location>
</feature>
<keyword evidence="2" id="KW-1133">Transmembrane helix</keyword>
<keyword evidence="2" id="KW-0812">Transmembrane</keyword>
<organism evidence="3 4">
    <name type="scientific">Vitreoscilla massiliensis</name>
    <dbReference type="NCBI Taxonomy" id="1689272"/>
    <lineage>
        <taxon>Bacteria</taxon>
        <taxon>Pseudomonadati</taxon>
        <taxon>Pseudomonadota</taxon>
        <taxon>Betaproteobacteria</taxon>
        <taxon>Neisseriales</taxon>
        <taxon>Neisseriaceae</taxon>
        <taxon>Vitreoscilla</taxon>
    </lineage>
</organism>
<keyword evidence="4" id="KW-1185">Reference proteome</keyword>
<accession>A0ABY4E774</accession>
<dbReference type="Proteomes" id="UP000832011">
    <property type="component" value="Chromosome"/>
</dbReference>